<name>A0A1B6EKG0_9HEMI</name>
<dbReference type="EMBL" id="GECZ01031350">
    <property type="protein sequence ID" value="JAS38419.1"/>
    <property type="molecule type" value="Transcribed_RNA"/>
</dbReference>
<feature type="non-terminal residue" evidence="2">
    <location>
        <position position="121"/>
    </location>
</feature>
<feature type="region of interest" description="Disordered" evidence="1">
    <location>
        <begin position="76"/>
        <end position="121"/>
    </location>
</feature>
<dbReference type="AlphaFoldDB" id="A0A1B6EKG0"/>
<protein>
    <submittedName>
        <fullName evidence="2">Uncharacterized protein</fullName>
    </submittedName>
</protein>
<proteinExistence type="predicted"/>
<sequence length="121" mass="14345">MMLSIFYHKSRWNFFAKLDFHKLKAEILYLRCIVSGNHRWCYLQVFSLTTIQYFLYLDKGQAVGVLDDQCNKQYSDAAEERTSHEQELDPHEDYEVREQFGSEERDRATSGCDQGEDESED</sequence>
<reference evidence="2" key="1">
    <citation type="submission" date="2015-11" db="EMBL/GenBank/DDBJ databases">
        <title>De novo transcriptome assembly of four potential Pierce s Disease insect vectors from Arizona vineyards.</title>
        <authorList>
            <person name="Tassone E.E."/>
        </authorList>
    </citation>
    <scope>NUCLEOTIDE SEQUENCE</scope>
</reference>
<gene>
    <name evidence="2" type="ORF">g.19404</name>
</gene>
<evidence type="ECO:0000313" key="2">
    <source>
        <dbReference type="EMBL" id="JAS38419.1"/>
    </source>
</evidence>
<evidence type="ECO:0000256" key="1">
    <source>
        <dbReference type="SAM" id="MobiDB-lite"/>
    </source>
</evidence>
<accession>A0A1B6EKG0</accession>
<organism evidence="2">
    <name type="scientific">Cuerna arida</name>
    <dbReference type="NCBI Taxonomy" id="1464854"/>
    <lineage>
        <taxon>Eukaryota</taxon>
        <taxon>Metazoa</taxon>
        <taxon>Ecdysozoa</taxon>
        <taxon>Arthropoda</taxon>
        <taxon>Hexapoda</taxon>
        <taxon>Insecta</taxon>
        <taxon>Pterygota</taxon>
        <taxon>Neoptera</taxon>
        <taxon>Paraneoptera</taxon>
        <taxon>Hemiptera</taxon>
        <taxon>Auchenorrhyncha</taxon>
        <taxon>Membracoidea</taxon>
        <taxon>Cicadellidae</taxon>
        <taxon>Cicadellinae</taxon>
        <taxon>Proconiini</taxon>
        <taxon>Cuerna</taxon>
    </lineage>
</organism>
<feature type="compositionally biased region" description="Basic and acidic residues" evidence="1">
    <location>
        <begin position="78"/>
        <end position="108"/>
    </location>
</feature>